<dbReference type="AlphaFoldDB" id="A0A2N0PGG5"/>
<protein>
    <submittedName>
        <fullName evidence="2">Uncharacterized protein</fullName>
    </submittedName>
</protein>
<dbReference type="Proteomes" id="UP000232722">
    <property type="component" value="Unassembled WGS sequence"/>
</dbReference>
<sequence>MILKKLSCKPLLNPANHELPSCPEKKRRNDSNRNTGSSEVTAQNIVDLFRVAMKVRQKEIHAGHYRMIPPKANNTDEVTNCNAHVTEFSENKRSRGGSIDRSCEIDHLKCAERDIEHHAHIKKYLQYVPPNFLILIHC</sequence>
<evidence type="ECO:0000256" key="1">
    <source>
        <dbReference type="SAM" id="MobiDB-lite"/>
    </source>
</evidence>
<accession>A0A2N0PGG5</accession>
<gene>
    <name evidence="2" type="ORF">RhiirA5_378250</name>
</gene>
<proteinExistence type="predicted"/>
<reference evidence="2 3" key="2">
    <citation type="submission" date="2017-09" db="EMBL/GenBank/DDBJ databases">
        <title>Extensive intraspecific genome diversity in a model arbuscular mycorrhizal fungus.</title>
        <authorList>
            <person name="Chen E.C."/>
            <person name="Morin E."/>
            <person name="Beaudet D."/>
            <person name="Noel J."/>
            <person name="Ndikumana S."/>
            <person name="Charron P."/>
            <person name="St-Onge C."/>
            <person name="Giorgi J."/>
            <person name="Grigoriev I.V."/>
            <person name="Roux C."/>
            <person name="Martin F.M."/>
            <person name="Corradi N."/>
        </authorList>
    </citation>
    <scope>NUCLEOTIDE SEQUENCE [LARGE SCALE GENOMIC DNA]</scope>
    <source>
        <strain evidence="2 3">A5</strain>
    </source>
</reference>
<comment type="caution">
    <text evidence="2">The sequence shown here is derived from an EMBL/GenBank/DDBJ whole genome shotgun (WGS) entry which is preliminary data.</text>
</comment>
<reference evidence="2 3" key="1">
    <citation type="submission" date="2016-04" db="EMBL/GenBank/DDBJ databases">
        <title>Genome analyses suggest a sexual origin of heterokaryosis in a supposedly ancient asexual fungus.</title>
        <authorList>
            <person name="Ropars J."/>
            <person name="Sedzielewska K."/>
            <person name="Noel J."/>
            <person name="Charron P."/>
            <person name="Farinelli L."/>
            <person name="Marton T."/>
            <person name="Kruger M."/>
            <person name="Pelin A."/>
            <person name="Brachmann A."/>
            <person name="Corradi N."/>
        </authorList>
    </citation>
    <scope>NUCLEOTIDE SEQUENCE [LARGE SCALE GENOMIC DNA]</scope>
    <source>
        <strain evidence="2 3">A5</strain>
    </source>
</reference>
<organism evidence="2 3">
    <name type="scientific">Rhizophagus irregularis</name>
    <dbReference type="NCBI Taxonomy" id="588596"/>
    <lineage>
        <taxon>Eukaryota</taxon>
        <taxon>Fungi</taxon>
        <taxon>Fungi incertae sedis</taxon>
        <taxon>Mucoromycota</taxon>
        <taxon>Glomeromycotina</taxon>
        <taxon>Glomeromycetes</taxon>
        <taxon>Glomerales</taxon>
        <taxon>Glomeraceae</taxon>
        <taxon>Rhizophagus</taxon>
    </lineage>
</organism>
<feature type="region of interest" description="Disordered" evidence="1">
    <location>
        <begin position="17"/>
        <end position="39"/>
    </location>
</feature>
<name>A0A2N0PGG5_9GLOM</name>
<evidence type="ECO:0000313" key="3">
    <source>
        <dbReference type="Proteomes" id="UP000232722"/>
    </source>
</evidence>
<dbReference type="EMBL" id="LLXJ01000821">
    <property type="protein sequence ID" value="PKC05911.1"/>
    <property type="molecule type" value="Genomic_DNA"/>
</dbReference>
<evidence type="ECO:0000313" key="2">
    <source>
        <dbReference type="EMBL" id="PKC05911.1"/>
    </source>
</evidence>